<dbReference type="STRING" id="721133.SAMN05216176_101351"/>
<gene>
    <name evidence="2" type="ORF">NA8A_04773</name>
</gene>
<proteinExistence type="predicted"/>
<keyword evidence="3" id="KW-1185">Reference proteome</keyword>
<organism evidence="2 3">
    <name type="scientific">Nitratireductor indicus C115</name>
    <dbReference type="NCBI Taxonomy" id="1231190"/>
    <lineage>
        <taxon>Bacteria</taxon>
        <taxon>Pseudomonadati</taxon>
        <taxon>Pseudomonadota</taxon>
        <taxon>Alphaproteobacteria</taxon>
        <taxon>Hyphomicrobiales</taxon>
        <taxon>Phyllobacteriaceae</taxon>
        <taxon>Nitratireductor</taxon>
    </lineage>
</organism>
<dbReference type="Proteomes" id="UP000007374">
    <property type="component" value="Unassembled WGS sequence"/>
</dbReference>
<sequence>MKHSDIATLAFETAMAAWGHISDETPRPFPGNTTYLDLYSYARDRSFPPPETLARKTAEMIGERFSFATLHHAPKGIGAFFQVFRAVAVALEPFHEPDPEEDHAPGAAPAKDDPAGAGGTEADTQTQEPDDGNGTGGETPPAADPKAGKPTAAPSDQPDEAGGDTAADAGGKDAQGETEETKVTGDKAAGAAKKDDKK</sequence>
<evidence type="ECO:0000313" key="3">
    <source>
        <dbReference type="Proteomes" id="UP000007374"/>
    </source>
</evidence>
<dbReference type="PATRIC" id="fig|1231190.3.peg.999"/>
<dbReference type="RefSeq" id="WP_009449506.1">
    <property type="nucleotide sequence ID" value="NZ_AMSI01000003.1"/>
</dbReference>
<name>K2P7V4_9HYPH</name>
<reference evidence="2 3" key="1">
    <citation type="journal article" date="2012" name="J. Bacteriol.">
        <title>Genome Sequence of Nitratireductor indicus Type Strain C115.</title>
        <authorList>
            <person name="Lai Q."/>
            <person name="Li G."/>
            <person name="Yu Z."/>
            <person name="Shao Z."/>
        </authorList>
    </citation>
    <scope>NUCLEOTIDE SEQUENCE [LARGE SCALE GENOMIC DNA]</scope>
    <source>
        <strain evidence="2 3">C115</strain>
    </source>
</reference>
<comment type="caution">
    <text evidence="2">The sequence shown here is derived from an EMBL/GenBank/DDBJ whole genome shotgun (WGS) entry which is preliminary data.</text>
</comment>
<evidence type="ECO:0000256" key="1">
    <source>
        <dbReference type="SAM" id="MobiDB-lite"/>
    </source>
</evidence>
<dbReference type="EMBL" id="AMSI01000003">
    <property type="protein sequence ID" value="EKF43316.1"/>
    <property type="molecule type" value="Genomic_DNA"/>
</dbReference>
<accession>K2P7V4</accession>
<feature type="region of interest" description="Disordered" evidence="1">
    <location>
        <begin position="96"/>
        <end position="198"/>
    </location>
</feature>
<feature type="compositionally biased region" description="Basic and acidic residues" evidence="1">
    <location>
        <begin position="170"/>
        <end position="185"/>
    </location>
</feature>
<evidence type="ECO:0000313" key="2">
    <source>
        <dbReference type="EMBL" id="EKF43316.1"/>
    </source>
</evidence>
<dbReference type="AlphaFoldDB" id="K2P7V4"/>
<protein>
    <submittedName>
        <fullName evidence="2">Uncharacterized protein</fullName>
    </submittedName>
</protein>